<feature type="region of interest" description="Disordered" evidence="1">
    <location>
        <begin position="40"/>
        <end position="174"/>
    </location>
</feature>
<dbReference type="AlphaFoldDB" id="A0A6J4LDH8"/>
<accession>A0A6J4LDH8</accession>
<feature type="compositionally biased region" description="Basic and acidic residues" evidence="1">
    <location>
        <begin position="262"/>
        <end position="272"/>
    </location>
</feature>
<organism evidence="2">
    <name type="scientific">uncultured Microvirga sp</name>
    <dbReference type="NCBI Taxonomy" id="412392"/>
    <lineage>
        <taxon>Bacteria</taxon>
        <taxon>Pseudomonadati</taxon>
        <taxon>Pseudomonadota</taxon>
        <taxon>Alphaproteobacteria</taxon>
        <taxon>Hyphomicrobiales</taxon>
        <taxon>Methylobacteriaceae</taxon>
        <taxon>Microvirga</taxon>
        <taxon>environmental samples</taxon>
    </lineage>
</organism>
<feature type="compositionally biased region" description="Basic and acidic residues" evidence="1">
    <location>
        <begin position="461"/>
        <end position="486"/>
    </location>
</feature>
<reference evidence="2" key="1">
    <citation type="submission" date="2020-02" db="EMBL/GenBank/DDBJ databases">
        <authorList>
            <person name="Meier V. D."/>
        </authorList>
    </citation>
    <scope>NUCLEOTIDE SEQUENCE</scope>
    <source>
        <strain evidence="2">AVDCRST_MAG90</strain>
    </source>
</reference>
<evidence type="ECO:0000256" key="1">
    <source>
        <dbReference type="SAM" id="MobiDB-lite"/>
    </source>
</evidence>
<feature type="compositionally biased region" description="Basic and acidic residues" evidence="1">
    <location>
        <begin position="127"/>
        <end position="136"/>
    </location>
</feature>
<feature type="compositionally biased region" description="Basic and acidic residues" evidence="1">
    <location>
        <begin position="103"/>
        <end position="113"/>
    </location>
</feature>
<feature type="compositionally biased region" description="Basic and acidic residues" evidence="1">
    <location>
        <begin position="319"/>
        <end position="353"/>
    </location>
</feature>
<feature type="compositionally biased region" description="Basic and acidic residues" evidence="1">
    <location>
        <begin position="363"/>
        <end position="373"/>
    </location>
</feature>
<sequence>GNTRQLRDHRSLHARRHGCRVRLRVLVLGLRLEPAAPARPRGVFGLRRGPRQRVLRPIQRHSGGRGHRGPPAAGGPAPRRGRDRGRALDPAAGRHARPARGGASDRHHDDLARGRRPRSAASGRRPRPGDADDLRRPGRFPGHHGKRAQHRAARRRRAGAGGQGGGRERRLGRTHARQCRALLLGARQQCARHRPLPGPGRHRRRAHRPDGRKARIARERRAEPGPLGRRAAGRKKRREHPGFHPDARRQPGQRHEHAGRRGRADRAAERCGARGRQPGQGDRRRQGERRAGQPGGFLQDARRQPRRGRRHHPRRRRSRPVDRPGQDRRHAGQCRRREQDARRQPREYFELRGGRRGLQPAAQREHGAEARRRLDQRRRSGQGGRRLEDQRHPDECGQIRRRARQFERECRGRGPRGSIARRKTQPVGEPGRRRAEGRRELSRRRLGQPGIERLRRSARGRQGDPRAGRESGPAHRRDLERLDPLQHHRVAGIRGARHRGPQGPERHQPHGAQPGAQSEPGDFWWPSERPRVQGPL</sequence>
<feature type="compositionally biased region" description="Basic and acidic residues" evidence="1">
    <location>
        <begin position="240"/>
        <end position="256"/>
    </location>
</feature>
<dbReference type="EMBL" id="CADCUC010000271">
    <property type="protein sequence ID" value="CAA9329242.1"/>
    <property type="molecule type" value="Genomic_DNA"/>
</dbReference>
<feature type="non-terminal residue" evidence="2">
    <location>
        <position position="1"/>
    </location>
</feature>
<proteinExistence type="predicted"/>
<evidence type="ECO:0000313" key="2">
    <source>
        <dbReference type="EMBL" id="CAA9329242.1"/>
    </source>
</evidence>
<feature type="compositionally biased region" description="Basic residues" evidence="1">
    <location>
        <begin position="48"/>
        <end position="68"/>
    </location>
</feature>
<name>A0A6J4LDH8_9HYPH</name>
<feature type="compositionally biased region" description="Basic and acidic residues" evidence="1">
    <location>
        <begin position="430"/>
        <end position="440"/>
    </location>
</feature>
<feature type="compositionally biased region" description="Basic and acidic residues" evidence="1">
    <location>
        <begin position="281"/>
        <end position="291"/>
    </location>
</feature>
<feature type="compositionally biased region" description="Basic residues" evidence="1">
    <location>
        <begin position="487"/>
        <end position="500"/>
    </location>
</feature>
<feature type="compositionally biased region" description="Low complexity" evidence="1">
    <location>
        <begin position="69"/>
        <end position="78"/>
    </location>
</feature>
<protein>
    <submittedName>
        <fullName evidence="2">Uncharacterized protein</fullName>
    </submittedName>
</protein>
<feature type="compositionally biased region" description="Basic and acidic residues" evidence="1">
    <location>
        <begin position="385"/>
        <end position="412"/>
    </location>
</feature>
<feature type="non-terminal residue" evidence="2">
    <location>
        <position position="536"/>
    </location>
</feature>
<feature type="region of interest" description="Disordered" evidence="1">
    <location>
        <begin position="190"/>
        <end position="536"/>
    </location>
</feature>
<feature type="compositionally biased region" description="Basic residues" evidence="1">
    <location>
        <begin position="304"/>
        <end position="318"/>
    </location>
</feature>
<feature type="compositionally biased region" description="Basic residues" evidence="1">
    <location>
        <begin position="137"/>
        <end position="158"/>
    </location>
</feature>
<gene>
    <name evidence="2" type="ORF">AVDCRST_MAG90-1386</name>
</gene>
<feature type="compositionally biased region" description="Basic and acidic residues" evidence="1">
    <location>
        <begin position="208"/>
        <end position="223"/>
    </location>
</feature>
<feature type="compositionally biased region" description="Basic residues" evidence="1">
    <location>
        <begin position="190"/>
        <end position="207"/>
    </location>
</feature>